<dbReference type="EMBL" id="CP049916">
    <property type="protein sequence ID" value="QIO08840.1"/>
    <property type="molecule type" value="Genomic_DNA"/>
</dbReference>
<gene>
    <name evidence="3" type="ORF">G8D99_07265</name>
</gene>
<dbReference type="CDD" id="cd04301">
    <property type="entry name" value="NAT_SF"/>
    <property type="match status" value="1"/>
</dbReference>
<dbReference type="AlphaFoldDB" id="A0A6G8S424"/>
<dbReference type="PROSITE" id="PS51186">
    <property type="entry name" value="GNAT"/>
    <property type="match status" value="1"/>
</dbReference>
<dbReference type="Pfam" id="PF00583">
    <property type="entry name" value="Acetyltransf_1"/>
    <property type="match status" value="1"/>
</dbReference>
<dbReference type="Proteomes" id="UP000501939">
    <property type="component" value="Chromosome"/>
</dbReference>
<dbReference type="Gene3D" id="3.40.630.30">
    <property type="match status" value="1"/>
</dbReference>
<dbReference type="PANTHER" id="PTHR13947:SF37">
    <property type="entry name" value="LD18367P"/>
    <property type="match status" value="1"/>
</dbReference>
<dbReference type="SUPFAM" id="SSF55729">
    <property type="entry name" value="Acyl-CoA N-acyltransferases (Nat)"/>
    <property type="match status" value="1"/>
</dbReference>
<feature type="domain" description="N-acetyltransferase" evidence="2">
    <location>
        <begin position="2"/>
        <end position="162"/>
    </location>
</feature>
<evidence type="ECO:0000256" key="1">
    <source>
        <dbReference type="ARBA" id="ARBA00022679"/>
    </source>
</evidence>
<organism evidence="3 4">
    <name type="scientific">Acinetobacter lanii</name>
    <dbReference type="NCBI Taxonomy" id="2715163"/>
    <lineage>
        <taxon>Bacteria</taxon>
        <taxon>Pseudomonadati</taxon>
        <taxon>Pseudomonadota</taxon>
        <taxon>Gammaproteobacteria</taxon>
        <taxon>Moraxellales</taxon>
        <taxon>Moraxellaceae</taxon>
        <taxon>Acinetobacter</taxon>
    </lineage>
</organism>
<dbReference type="InterPro" id="IPR000182">
    <property type="entry name" value="GNAT_dom"/>
</dbReference>
<dbReference type="InterPro" id="IPR016181">
    <property type="entry name" value="Acyl_CoA_acyltransferase"/>
</dbReference>
<keyword evidence="1 3" id="KW-0808">Transferase</keyword>
<evidence type="ECO:0000313" key="3">
    <source>
        <dbReference type="EMBL" id="QIO08840.1"/>
    </source>
</evidence>
<name>A0A6G8S424_9GAMM</name>
<proteinExistence type="predicted"/>
<reference evidence="3 4" key="1">
    <citation type="submission" date="2020-03" db="EMBL/GenBank/DDBJ databases">
        <authorList>
            <person name="Zhu W."/>
        </authorList>
    </citation>
    <scope>NUCLEOTIDE SEQUENCE [LARGE SCALE GENOMIC DNA]</scope>
    <source>
        <strain evidence="3 4">185</strain>
    </source>
</reference>
<dbReference type="RefSeq" id="WP_166323955.1">
    <property type="nucleotide sequence ID" value="NZ_CP049916.1"/>
</dbReference>
<keyword evidence="4" id="KW-1185">Reference proteome</keyword>
<dbReference type="PANTHER" id="PTHR13947">
    <property type="entry name" value="GNAT FAMILY N-ACETYLTRANSFERASE"/>
    <property type="match status" value="1"/>
</dbReference>
<protein>
    <submittedName>
        <fullName evidence="3">GNAT family N-acetyltransferase</fullName>
    </submittedName>
</protein>
<dbReference type="KEGG" id="alj:G8D99_07265"/>
<evidence type="ECO:0000313" key="4">
    <source>
        <dbReference type="Proteomes" id="UP000501939"/>
    </source>
</evidence>
<dbReference type="GO" id="GO:0008080">
    <property type="term" value="F:N-acetyltransferase activity"/>
    <property type="evidence" value="ECO:0007669"/>
    <property type="project" value="InterPro"/>
</dbReference>
<evidence type="ECO:0000259" key="2">
    <source>
        <dbReference type="PROSITE" id="PS51186"/>
    </source>
</evidence>
<dbReference type="InterPro" id="IPR050769">
    <property type="entry name" value="NAT_camello-type"/>
</dbReference>
<accession>A0A6G8S424</accession>
<sequence>MYTIRKLQIQDNAILAQIIREVSKEFGLAPESGFAVADPILDDLYSVYHQENAAYWVVEDQHGQVFGGGGVSPLQGDNSILEIQKMYFLKEIRGFGLAKQILNHAFEFAQSKGFNTLYLETTQDLWQAVKLYEKLGFTHLDAPKGNTGHSHACEIWMSKSLEARLA</sequence>